<keyword evidence="3" id="KW-1185">Reference proteome</keyword>
<dbReference type="AlphaFoldDB" id="A0A540VWJ2"/>
<evidence type="ECO:0000313" key="2">
    <source>
        <dbReference type="EMBL" id="TQF01140.1"/>
    </source>
</evidence>
<feature type="compositionally biased region" description="Basic residues" evidence="1">
    <location>
        <begin position="1"/>
        <end position="11"/>
    </location>
</feature>
<dbReference type="Proteomes" id="UP000319103">
    <property type="component" value="Unassembled WGS sequence"/>
</dbReference>
<organism evidence="2 3">
    <name type="scientific">Kitasatospora acidiphila</name>
    <dbReference type="NCBI Taxonomy" id="2567942"/>
    <lineage>
        <taxon>Bacteria</taxon>
        <taxon>Bacillati</taxon>
        <taxon>Actinomycetota</taxon>
        <taxon>Actinomycetes</taxon>
        <taxon>Kitasatosporales</taxon>
        <taxon>Streptomycetaceae</taxon>
        <taxon>Kitasatospora</taxon>
    </lineage>
</organism>
<evidence type="ECO:0000256" key="1">
    <source>
        <dbReference type="SAM" id="MobiDB-lite"/>
    </source>
</evidence>
<sequence>MTKLRHGHHHRTWLDQPEVGEDRLQSTALRPPVEGPSPPLTLFLVNIRSTQGRQLPPKPLTERCYFT</sequence>
<evidence type="ECO:0000313" key="3">
    <source>
        <dbReference type="Proteomes" id="UP000319103"/>
    </source>
</evidence>
<name>A0A540VWJ2_9ACTN</name>
<gene>
    <name evidence="2" type="ORF">E6W39_01420</name>
</gene>
<comment type="caution">
    <text evidence="2">The sequence shown here is derived from an EMBL/GenBank/DDBJ whole genome shotgun (WGS) entry which is preliminary data.</text>
</comment>
<protein>
    <submittedName>
        <fullName evidence="2">Uncharacterized protein</fullName>
    </submittedName>
</protein>
<dbReference type="RefSeq" id="WP_141631875.1">
    <property type="nucleotide sequence ID" value="NZ_VIGB01000003.1"/>
</dbReference>
<dbReference type="EMBL" id="VIGB01000003">
    <property type="protein sequence ID" value="TQF01140.1"/>
    <property type="molecule type" value="Genomic_DNA"/>
</dbReference>
<reference evidence="2 3" key="1">
    <citation type="submission" date="2019-06" db="EMBL/GenBank/DDBJ databases">
        <title>Description of Kitasatospora acidophila sp. nov. isolated from pine grove soil, and reclassification of Streptomyces novaecaesareae to Kitasatospora novaeceasareae comb. nov.</title>
        <authorList>
            <person name="Kim M.J."/>
        </authorList>
    </citation>
    <scope>NUCLEOTIDE SEQUENCE [LARGE SCALE GENOMIC DNA]</scope>
    <source>
        <strain evidence="2 3">MMS16-CNU292</strain>
    </source>
</reference>
<proteinExistence type="predicted"/>
<accession>A0A540VWJ2</accession>
<feature type="region of interest" description="Disordered" evidence="1">
    <location>
        <begin position="1"/>
        <end position="38"/>
    </location>
</feature>